<reference evidence="2" key="1">
    <citation type="submission" date="2020-07" db="EMBL/GenBank/DDBJ databases">
        <title>Genome sequence and genetic diversity analysis of an under-domesticated orphan crop, white fonio (Digitaria exilis).</title>
        <authorList>
            <person name="Bennetzen J.L."/>
            <person name="Chen S."/>
            <person name="Ma X."/>
            <person name="Wang X."/>
            <person name="Yssel A.E.J."/>
            <person name="Chaluvadi S.R."/>
            <person name="Johnson M."/>
            <person name="Gangashetty P."/>
            <person name="Hamidou F."/>
            <person name="Sanogo M.D."/>
            <person name="Zwaenepoel A."/>
            <person name="Wallace J."/>
            <person name="Van De Peer Y."/>
            <person name="Van Deynze A."/>
        </authorList>
    </citation>
    <scope>NUCLEOTIDE SEQUENCE</scope>
    <source>
        <tissue evidence="2">Leaves</tissue>
    </source>
</reference>
<dbReference type="GO" id="GO:0005524">
    <property type="term" value="F:ATP binding"/>
    <property type="evidence" value="ECO:0007669"/>
    <property type="project" value="InterPro"/>
</dbReference>
<protein>
    <recommendedName>
        <fullName evidence="1">Protein kinase domain-containing protein</fullName>
    </recommendedName>
</protein>
<feature type="domain" description="Protein kinase" evidence="1">
    <location>
        <begin position="1"/>
        <end position="176"/>
    </location>
</feature>
<dbReference type="PROSITE" id="PS50011">
    <property type="entry name" value="PROTEIN_KINASE_DOM"/>
    <property type="match status" value="1"/>
</dbReference>
<evidence type="ECO:0000313" key="2">
    <source>
        <dbReference type="EMBL" id="KAF8667636.1"/>
    </source>
</evidence>
<organism evidence="2 3">
    <name type="scientific">Digitaria exilis</name>
    <dbReference type="NCBI Taxonomy" id="1010633"/>
    <lineage>
        <taxon>Eukaryota</taxon>
        <taxon>Viridiplantae</taxon>
        <taxon>Streptophyta</taxon>
        <taxon>Embryophyta</taxon>
        <taxon>Tracheophyta</taxon>
        <taxon>Spermatophyta</taxon>
        <taxon>Magnoliopsida</taxon>
        <taxon>Liliopsida</taxon>
        <taxon>Poales</taxon>
        <taxon>Poaceae</taxon>
        <taxon>PACMAD clade</taxon>
        <taxon>Panicoideae</taxon>
        <taxon>Panicodae</taxon>
        <taxon>Paniceae</taxon>
        <taxon>Anthephorinae</taxon>
        <taxon>Digitaria</taxon>
    </lineage>
</organism>
<evidence type="ECO:0000313" key="3">
    <source>
        <dbReference type="Proteomes" id="UP000636709"/>
    </source>
</evidence>
<name>A0A835AQI1_9POAL</name>
<dbReference type="Proteomes" id="UP000636709">
    <property type="component" value="Unassembled WGS sequence"/>
</dbReference>
<evidence type="ECO:0000259" key="1">
    <source>
        <dbReference type="PROSITE" id="PS50011"/>
    </source>
</evidence>
<dbReference type="EMBL" id="JACEFO010002299">
    <property type="protein sequence ID" value="KAF8667636.1"/>
    <property type="molecule type" value="Genomic_DNA"/>
</dbReference>
<gene>
    <name evidence="2" type="ORF">HU200_052842</name>
</gene>
<sequence length="193" mass="22059">MNVLDLIGAHGTKLLRAFVMVYIIFMRSGKLVPLLFRDLKPANILLSHNMTPKIADFGLSRLFGEEQTRTTTKNIDGTFGIITKELDIFSLGVIIIEIMTGLKHYPYSKDETSSQGFIELILEKWRNRLDNTPGNTSRETDCQQIRRCIEIGLLCVKYDRSERPTIYQIIKKLAWGGAECSNEKEVIRSPKTY</sequence>
<proteinExistence type="predicted"/>
<dbReference type="GO" id="GO:0004672">
    <property type="term" value="F:protein kinase activity"/>
    <property type="evidence" value="ECO:0007669"/>
    <property type="project" value="InterPro"/>
</dbReference>
<dbReference type="AlphaFoldDB" id="A0A835AQI1"/>
<accession>A0A835AQI1</accession>
<dbReference type="InterPro" id="IPR000719">
    <property type="entry name" value="Prot_kinase_dom"/>
</dbReference>
<dbReference type="InterPro" id="IPR011009">
    <property type="entry name" value="Kinase-like_dom_sf"/>
</dbReference>
<dbReference type="OrthoDB" id="666115at2759"/>
<comment type="caution">
    <text evidence="2">The sequence shown here is derived from an EMBL/GenBank/DDBJ whole genome shotgun (WGS) entry which is preliminary data.</text>
</comment>
<keyword evidence="3" id="KW-1185">Reference proteome</keyword>
<dbReference type="Pfam" id="PF00069">
    <property type="entry name" value="Pkinase"/>
    <property type="match status" value="1"/>
</dbReference>
<dbReference type="SUPFAM" id="SSF56112">
    <property type="entry name" value="Protein kinase-like (PK-like)"/>
    <property type="match status" value="1"/>
</dbReference>
<dbReference type="Gene3D" id="1.10.510.10">
    <property type="entry name" value="Transferase(Phosphotransferase) domain 1"/>
    <property type="match status" value="1"/>
</dbReference>
<dbReference type="PANTHER" id="PTHR45707">
    <property type="entry name" value="C2 CALCIUM/LIPID-BINDING PLANT PHOSPHORIBOSYLTRANSFERASE FAMILY PROTEIN"/>
    <property type="match status" value="1"/>
</dbReference>